<protein>
    <recommendedName>
        <fullName evidence="2">Spermatogenesis-associated protein 20-like TRX domain-containing protein</fullName>
    </recommendedName>
</protein>
<dbReference type="Gene3D" id="3.40.30.10">
    <property type="entry name" value="Glutaredoxin"/>
    <property type="match status" value="1"/>
</dbReference>
<comment type="caution">
    <text evidence="3">The sequence shown here is derived from an EMBL/GenBank/DDBJ whole genome shotgun (WGS) entry which is preliminary data.</text>
</comment>
<gene>
    <name evidence="3" type="ORF">B0T24DRAFT_683389</name>
</gene>
<evidence type="ECO:0000256" key="1">
    <source>
        <dbReference type="SAM" id="MobiDB-lite"/>
    </source>
</evidence>
<dbReference type="PANTHER" id="PTHR42899">
    <property type="entry name" value="SPERMATOGENESIS-ASSOCIATED PROTEIN 20"/>
    <property type="match status" value="1"/>
</dbReference>
<feature type="region of interest" description="Disordered" evidence="1">
    <location>
        <begin position="1"/>
        <end position="22"/>
    </location>
</feature>
<dbReference type="EMBL" id="JAULSN010000009">
    <property type="protein sequence ID" value="KAK3364749.1"/>
    <property type="molecule type" value="Genomic_DNA"/>
</dbReference>
<dbReference type="PANTHER" id="PTHR42899:SF1">
    <property type="entry name" value="SPERMATOGENESIS-ASSOCIATED PROTEIN 20"/>
    <property type="match status" value="1"/>
</dbReference>
<evidence type="ECO:0000313" key="4">
    <source>
        <dbReference type="Proteomes" id="UP001287356"/>
    </source>
</evidence>
<accession>A0AAE0JUT2</accession>
<evidence type="ECO:0000313" key="3">
    <source>
        <dbReference type="EMBL" id="KAK3364749.1"/>
    </source>
</evidence>
<evidence type="ECO:0000259" key="2">
    <source>
        <dbReference type="Pfam" id="PF03190"/>
    </source>
</evidence>
<dbReference type="InterPro" id="IPR004879">
    <property type="entry name" value="Ssp411-like_TRX"/>
</dbReference>
<reference evidence="3" key="2">
    <citation type="submission" date="2023-06" db="EMBL/GenBank/DDBJ databases">
        <authorList>
            <consortium name="Lawrence Berkeley National Laboratory"/>
            <person name="Haridas S."/>
            <person name="Hensen N."/>
            <person name="Bonometti L."/>
            <person name="Westerberg I."/>
            <person name="Brannstrom I.O."/>
            <person name="Guillou S."/>
            <person name="Cros-Aarteil S."/>
            <person name="Calhoun S."/>
            <person name="Kuo A."/>
            <person name="Mondo S."/>
            <person name="Pangilinan J."/>
            <person name="Riley R."/>
            <person name="Labutti K."/>
            <person name="Andreopoulos B."/>
            <person name="Lipzen A."/>
            <person name="Chen C."/>
            <person name="Yanf M."/>
            <person name="Daum C."/>
            <person name="Ng V."/>
            <person name="Clum A."/>
            <person name="Steindorff A."/>
            <person name="Ohm R."/>
            <person name="Martin F."/>
            <person name="Silar P."/>
            <person name="Natvig D."/>
            <person name="Lalanne C."/>
            <person name="Gautier V."/>
            <person name="Ament-Velasquez S.L."/>
            <person name="Kruys A."/>
            <person name="Hutchinson M.I."/>
            <person name="Powell A.J."/>
            <person name="Barry K."/>
            <person name="Miller A.N."/>
            <person name="Grigoriev I.V."/>
            <person name="Debuchy R."/>
            <person name="Gladieux P."/>
            <person name="Thoren M.H."/>
            <person name="Johannesson H."/>
        </authorList>
    </citation>
    <scope>NUCLEOTIDE SEQUENCE</scope>
    <source>
        <strain evidence="3">CBS 958.72</strain>
    </source>
</reference>
<organism evidence="3 4">
    <name type="scientific">Lasiosphaeria ovina</name>
    <dbReference type="NCBI Taxonomy" id="92902"/>
    <lineage>
        <taxon>Eukaryota</taxon>
        <taxon>Fungi</taxon>
        <taxon>Dikarya</taxon>
        <taxon>Ascomycota</taxon>
        <taxon>Pezizomycotina</taxon>
        <taxon>Sordariomycetes</taxon>
        <taxon>Sordariomycetidae</taxon>
        <taxon>Sordariales</taxon>
        <taxon>Lasiosphaeriaceae</taxon>
        <taxon>Lasiosphaeria</taxon>
    </lineage>
</organism>
<dbReference type="Pfam" id="PF03190">
    <property type="entry name" value="Thioredox_DsbH"/>
    <property type="match status" value="1"/>
</dbReference>
<keyword evidence="4" id="KW-1185">Reference proteome</keyword>
<dbReference type="AlphaFoldDB" id="A0AAE0JUT2"/>
<dbReference type="InterPro" id="IPR024705">
    <property type="entry name" value="Ssp411"/>
</dbReference>
<sequence length="162" mass="17753">MSILPCSGSFSMPPPPPPSLARATGEKKPIFMHIGFQAEPTTDSFSNPTVAAFLNDAFIPLLVDREERPDLDTIYQNYSETVNATRGWPLNLFLTTPDLYPIFGGTYWPGPASEHEHSLAGDSLPGDGGDFSLRNHQSLPGDGGDDETYNDFLAVSRKIYIF</sequence>
<name>A0AAE0JUT2_9PEZI</name>
<proteinExistence type="predicted"/>
<feature type="domain" description="Spermatogenesis-associated protein 20-like TRX" evidence="2">
    <location>
        <begin position="19"/>
        <end position="116"/>
    </location>
</feature>
<dbReference type="InterPro" id="IPR036249">
    <property type="entry name" value="Thioredoxin-like_sf"/>
</dbReference>
<dbReference type="SUPFAM" id="SSF52833">
    <property type="entry name" value="Thioredoxin-like"/>
    <property type="match status" value="1"/>
</dbReference>
<dbReference type="Proteomes" id="UP001287356">
    <property type="component" value="Unassembled WGS sequence"/>
</dbReference>
<feature type="region of interest" description="Disordered" evidence="1">
    <location>
        <begin position="114"/>
        <end position="145"/>
    </location>
</feature>
<reference evidence="3" key="1">
    <citation type="journal article" date="2023" name="Mol. Phylogenet. Evol.">
        <title>Genome-scale phylogeny and comparative genomics of the fungal order Sordariales.</title>
        <authorList>
            <person name="Hensen N."/>
            <person name="Bonometti L."/>
            <person name="Westerberg I."/>
            <person name="Brannstrom I.O."/>
            <person name="Guillou S."/>
            <person name="Cros-Aarteil S."/>
            <person name="Calhoun S."/>
            <person name="Haridas S."/>
            <person name="Kuo A."/>
            <person name="Mondo S."/>
            <person name="Pangilinan J."/>
            <person name="Riley R."/>
            <person name="LaButti K."/>
            <person name="Andreopoulos B."/>
            <person name="Lipzen A."/>
            <person name="Chen C."/>
            <person name="Yan M."/>
            <person name="Daum C."/>
            <person name="Ng V."/>
            <person name="Clum A."/>
            <person name="Steindorff A."/>
            <person name="Ohm R.A."/>
            <person name="Martin F."/>
            <person name="Silar P."/>
            <person name="Natvig D.O."/>
            <person name="Lalanne C."/>
            <person name="Gautier V."/>
            <person name="Ament-Velasquez S.L."/>
            <person name="Kruys A."/>
            <person name="Hutchinson M.I."/>
            <person name="Powell A.J."/>
            <person name="Barry K."/>
            <person name="Miller A.N."/>
            <person name="Grigoriev I.V."/>
            <person name="Debuchy R."/>
            <person name="Gladieux P."/>
            <person name="Hiltunen Thoren M."/>
            <person name="Johannesson H."/>
        </authorList>
    </citation>
    <scope>NUCLEOTIDE SEQUENCE</scope>
    <source>
        <strain evidence="3">CBS 958.72</strain>
    </source>
</reference>